<proteinExistence type="predicted"/>
<protein>
    <recommendedName>
        <fullName evidence="8">Ion transport domain-containing protein</fullName>
    </recommendedName>
</protein>
<evidence type="ECO:0000256" key="5">
    <source>
        <dbReference type="SAM" id="MobiDB-lite"/>
    </source>
</evidence>
<reference evidence="10" key="2">
    <citation type="submission" date="2024-04" db="EMBL/GenBank/DDBJ databases">
        <authorList>
            <person name="Chen Y."/>
            <person name="Shah S."/>
            <person name="Dougan E. K."/>
            <person name="Thang M."/>
            <person name="Chan C."/>
        </authorList>
    </citation>
    <scope>NUCLEOTIDE SEQUENCE [LARGE SCALE GENOMIC DNA]</scope>
</reference>
<comment type="subcellular location">
    <subcellularLocation>
        <location evidence="1">Membrane</location>
        <topology evidence="1">Multi-pass membrane protein</topology>
    </subcellularLocation>
</comment>
<feature type="transmembrane region" description="Helical" evidence="6">
    <location>
        <begin position="144"/>
        <end position="165"/>
    </location>
</feature>
<dbReference type="GO" id="GO:0005216">
    <property type="term" value="F:monoatomic ion channel activity"/>
    <property type="evidence" value="ECO:0007669"/>
    <property type="project" value="InterPro"/>
</dbReference>
<feature type="domain" description="Ion transport" evidence="8">
    <location>
        <begin position="1"/>
        <end position="200"/>
    </location>
</feature>
<reference evidence="9" key="1">
    <citation type="submission" date="2022-10" db="EMBL/GenBank/DDBJ databases">
        <authorList>
            <person name="Chen Y."/>
            <person name="Dougan E. K."/>
            <person name="Chan C."/>
            <person name="Rhodes N."/>
            <person name="Thang M."/>
        </authorList>
    </citation>
    <scope>NUCLEOTIDE SEQUENCE</scope>
</reference>
<sequence length="273" mass="30814">MVCTVIFCLEFALMLVAGKGRQGSHWYLFRFVDFICIFPGIMEIYQMRTEWQRLHELGEKIEKSDEDAWIQDWKIAIDAFQMIRVIRILFWHQWRHEVQVVVDGIVSAGPIMVLPTFLSLFIWVMSSAMFVWMENVYDGPSKDFFTSLPTGMYWTSSFLIGEWVLADFSPGGGNRVCIAIVLFGIMAFGIATGILMEAVQQAIAVAMLENTSFEDLAKMAEEDKAPRSQKAADKASSEGRSGKPLALPTGRSAQLRRAAKVAAMTKQMAERES</sequence>
<evidence type="ECO:0000259" key="8">
    <source>
        <dbReference type="Pfam" id="PF00520"/>
    </source>
</evidence>
<feature type="transmembrane region" description="Helical" evidence="6">
    <location>
        <begin position="100"/>
        <end position="124"/>
    </location>
</feature>
<dbReference type="Pfam" id="PF00520">
    <property type="entry name" value="Ion_trans"/>
    <property type="match status" value="1"/>
</dbReference>
<evidence type="ECO:0000256" key="6">
    <source>
        <dbReference type="SAM" id="Phobius"/>
    </source>
</evidence>
<evidence type="ECO:0000313" key="10">
    <source>
        <dbReference type="EMBL" id="CAL1127282.1"/>
    </source>
</evidence>
<evidence type="ECO:0000256" key="1">
    <source>
        <dbReference type="ARBA" id="ARBA00004141"/>
    </source>
</evidence>
<evidence type="ECO:0000256" key="7">
    <source>
        <dbReference type="SAM" id="SignalP"/>
    </source>
</evidence>
<organism evidence="9">
    <name type="scientific">Cladocopium goreaui</name>
    <dbReference type="NCBI Taxonomy" id="2562237"/>
    <lineage>
        <taxon>Eukaryota</taxon>
        <taxon>Sar</taxon>
        <taxon>Alveolata</taxon>
        <taxon>Dinophyceae</taxon>
        <taxon>Suessiales</taxon>
        <taxon>Symbiodiniaceae</taxon>
        <taxon>Cladocopium</taxon>
    </lineage>
</organism>
<feature type="transmembrane region" description="Helical" evidence="6">
    <location>
        <begin position="27"/>
        <end position="45"/>
    </location>
</feature>
<comment type="caution">
    <text evidence="9">The sequence shown here is derived from an EMBL/GenBank/DDBJ whole genome shotgun (WGS) entry which is preliminary data.</text>
</comment>
<evidence type="ECO:0000313" key="9">
    <source>
        <dbReference type="EMBL" id="CAI3973907.1"/>
    </source>
</evidence>
<evidence type="ECO:0000256" key="3">
    <source>
        <dbReference type="ARBA" id="ARBA00022989"/>
    </source>
</evidence>
<keyword evidence="7" id="KW-0732">Signal</keyword>
<keyword evidence="4 6" id="KW-0472">Membrane</keyword>
<keyword evidence="2 6" id="KW-0812">Transmembrane</keyword>
<name>A0A9P1BI91_9DINO</name>
<dbReference type="AlphaFoldDB" id="A0A9P1BI91"/>
<dbReference type="EMBL" id="CAMXCT030000106">
    <property type="protein sequence ID" value="CAL4761219.1"/>
    <property type="molecule type" value="Genomic_DNA"/>
</dbReference>
<feature type="chain" id="PRO_5043269502" description="Ion transport domain-containing protein" evidence="7">
    <location>
        <begin position="19"/>
        <end position="273"/>
    </location>
</feature>
<accession>A0A9P1BI91</accession>
<feature type="region of interest" description="Disordered" evidence="5">
    <location>
        <begin position="221"/>
        <end position="254"/>
    </location>
</feature>
<dbReference type="SUPFAM" id="SSF81324">
    <property type="entry name" value="Voltage-gated potassium channels"/>
    <property type="match status" value="1"/>
</dbReference>
<evidence type="ECO:0000256" key="4">
    <source>
        <dbReference type="ARBA" id="ARBA00023136"/>
    </source>
</evidence>
<dbReference type="Gene3D" id="1.10.287.70">
    <property type="match status" value="1"/>
</dbReference>
<evidence type="ECO:0000313" key="11">
    <source>
        <dbReference type="Proteomes" id="UP001152797"/>
    </source>
</evidence>
<dbReference type="Proteomes" id="UP001152797">
    <property type="component" value="Unassembled WGS sequence"/>
</dbReference>
<feature type="signal peptide" evidence="7">
    <location>
        <begin position="1"/>
        <end position="18"/>
    </location>
</feature>
<keyword evidence="11" id="KW-1185">Reference proteome</keyword>
<feature type="transmembrane region" description="Helical" evidence="6">
    <location>
        <begin position="177"/>
        <end position="196"/>
    </location>
</feature>
<dbReference type="EMBL" id="CAMXCT010000106">
    <property type="protein sequence ID" value="CAI3973907.1"/>
    <property type="molecule type" value="Genomic_DNA"/>
</dbReference>
<dbReference type="OrthoDB" id="415460at2759"/>
<dbReference type="EMBL" id="CAMXCT020000106">
    <property type="protein sequence ID" value="CAL1127282.1"/>
    <property type="molecule type" value="Genomic_DNA"/>
</dbReference>
<gene>
    <name evidence="9" type="ORF">C1SCF055_LOCUS2353</name>
</gene>
<feature type="compositionally biased region" description="Basic and acidic residues" evidence="5">
    <location>
        <begin position="221"/>
        <end position="241"/>
    </location>
</feature>
<dbReference type="InterPro" id="IPR005821">
    <property type="entry name" value="Ion_trans_dom"/>
</dbReference>
<evidence type="ECO:0000256" key="2">
    <source>
        <dbReference type="ARBA" id="ARBA00022692"/>
    </source>
</evidence>
<keyword evidence="3 6" id="KW-1133">Transmembrane helix</keyword>
<dbReference type="GO" id="GO:0016020">
    <property type="term" value="C:membrane"/>
    <property type="evidence" value="ECO:0007669"/>
    <property type="project" value="UniProtKB-SubCell"/>
</dbReference>